<dbReference type="EMBL" id="CP029347">
    <property type="protein sequence ID" value="AWL11278.1"/>
    <property type="molecule type" value="Genomic_DNA"/>
</dbReference>
<proteinExistence type="predicted"/>
<dbReference type="InterPro" id="IPR019619">
    <property type="entry name" value="DUF2490"/>
</dbReference>
<dbReference type="OrthoDB" id="6383775at2"/>
<organism evidence="2 3">
    <name type="scientific">Saliniradius amylolyticus</name>
    <dbReference type="NCBI Taxonomy" id="2183582"/>
    <lineage>
        <taxon>Bacteria</taxon>
        <taxon>Pseudomonadati</taxon>
        <taxon>Pseudomonadota</taxon>
        <taxon>Gammaproteobacteria</taxon>
        <taxon>Alteromonadales</taxon>
        <taxon>Alteromonadaceae</taxon>
        <taxon>Saliniradius</taxon>
    </lineage>
</organism>
<feature type="signal peptide" evidence="1">
    <location>
        <begin position="1"/>
        <end position="20"/>
    </location>
</feature>
<dbReference type="AlphaFoldDB" id="A0A2S2E0W2"/>
<dbReference type="Pfam" id="PF10677">
    <property type="entry name" value="DUF2490"/>
    <property type="match status" value="1"/>
</dbReference>
<keyword evidence="1" id="KW-0732">Signal</keyword>
<sequence>MTSLRITILSLVLVSSLSFADTEQWWNEFSAKTAYQDYSLNFASEQKTDLTGDGLFMLNGKFSVSRSVAEGLDLGVEFRHESKGAEGDFSSEEWRVAPFAKKKLSINGVKTAWRLKLENRWKNDDYGLRARLRGKVSEVYGDYKAYASYEYFYKLSDGEKDKNRVAIGAERQLTQDWKGDLYLLRESGSSVAWVIGTKFKYKF</sequence>
<reference evidence="2 3" key="1">
    <citation type="submission" date="2018-05" db="EMBL/GenBank/DDBJ databases">
        <title>Salinimonas sp. HMF8227 Genome sequencing and assembly.</title>
        <authorList>
            <person name="Kang H."/>
            <person name="Kang J."/>
            <person name="Cha I."/>
            <person name="Kim H."/>
            <person name="Joh K."/>
        </authorList>
    </citation>
    <scope>NUCLEOTIDE SEQUENCE [LARGE SCALE GENOMIC DNA]</scope>
    <source>
        <strain evidence="2 3">HMF8227</strain>
    </source>
</reference>
<dbReference type="Proteomes" id="UP000245728">
    <property type="component" value="Chromosome"/>
</dbReference>
<gene>
    <name evidence="2" type="ORF">HMF8227_00782</name>
</gene>
<dbReference type="RefSeq" id="WP_109338939.1">
    <property type="nucleotide sequence ID" value="NZ_CP029347.1"/>
</dbReference>
<evidence type="ECO:0000313" key="3">
    <source>
        <dbReference type="Proteomes" id="UP000245728"/>
    </source>
</evidence>
<evidence type="ECO:0000313" key="2">
    <source>
        <dbReference type="EMBL" id="AWL11278.1"/>
    </source>
</evidence>
<name>A0A2S2E0W2_9ALTE</name>
<accession>A0A2S2E0W2</accession>
<evidence type="ECO:0000256" key="1">
    <source>
        <dbReference type="SAM" id="SignalP"/>
    </source>
</evidence>
<keyword evidence="3" id="KW-1185">Reference proteome</keyword>
<dbReference type="KEGG" id="salh:HMF8227_00782"/>
<protein>
    <submittedName>
        <fullName evidence="2">Uncharacterized protein</fullName>
    </submittedName>
</protein>
<feature type="chain" id="PRO_5015459251" evidence="1">
    <location>
        <begin position="21"/>
        <end position="203"/>
    </location>
</feature>